<feature type="transmembrane region" description="Helical" evidence="6">
    <location>
        <begin position="100"/>
        <end position="120"/>
    </location>
</feature>
<keyword evidence="5 6" id="KW-0472">Membrane</keyword>
<dbReference type="Pfam" id="PF00860">
    <property type="entry name" value="Xan_ur_permease"/>
    <property type="match status" value="1"/>
</dbReference>
<organism evidence="7 8">
    <name type="scientific">Lingula anatina</name>
    <name type="common">Brachiopod</name>
    <name type="synonym">Lingula unguis</name>
    <dbReference type="NCBI Taxonomy" id="7574"/>
    <lineage>
        <taxon>Eukaryota</taxon>
        <taxon>Metazoa</taxon>
        <taxon>Spiralia</taxon>
        <taxon>Lophotrochozoa</taxon>
        <taxon>Brachiopoda</taxon>
        <taxon>Linguliformea</taxon>
        <taxon>Lingulata</taxon>
        <taxon>Lingulida</taxon>
        <taxon>Linguloidea</taxon>
        <taxon>Lingulidae</taxon>
        <taxon>Lingula</taxon>
    </lineage>
</organism>
<evidence type="ECO:0000313" key="7">
    <source>
        <dbReference type="Proteomes" id="UP000085678"/>
    </source>
</evidence>
<gene>
    <name evidence="8" type="primary">LOC106170980</name>
</gene>
<keyword evidence="7" id="KW-1185">Reference proteome</keyword>
<dbReference type="InParanoid" id="A0A1S3J7Y0"/>
<evidence type="ECO:0000256" key="5">
    <source>
        <dbReference type="ARBA" id="ARBA00023136"/>
    </source>
</evidence>
<comment type="subcellular location">
    <subcellularLocation>
        <location evidence="1">Membrane</location>
        <topology evidence="1">Multi-pass membrane protein</topology>
    </subcellularLocation>
</comment>
<dbReference type="GO" id="GO:0016020">
    <property type="term" value="C:membrane"/>
    <property type="evidence" value="ECO:0007669"/>
    <property type="project" value="UniProtKB-SubCell"/>
</dbReference>
<comment type="similarity">
    <text evidence="2">Belongs to the nucleobase:cation symporter-2 (NCS2) (TC 2.A.40) family.</text>
</comment>
<dbReference type="Proteomes" id="UP000085678">
    <property type="component" value="Unplaced"/>
</dbReference>
<dbReference type="AlphaFoldDB" id="A0A1S3J7Y0"/>
<feature type="transmembrane region" description="Helical" evidence="6">
    <location>
        <begin position="210"/>
        <end position="227"/>
    </location>
</feature>
<dbReference type="OrthoDB" id="1641903at2759"/>
<name>A0A1S3J7Y0_LINAN</name>
<evidence type="ECO:0000256" key="2">
    <source>
        <dbReference type="ARBA" id="ARBA00008821"/>
    </source>
</evidence>
<evidence type="ECO:0000256" key="1">
    <source>
        <dbReference type="ARBA" id="ARBA00004141"/>
    </source>
</evidence>
<evidence type="ECO:0000256" key="6">
    <source>
        <dbReference type="SAM" id="Phobius"/>
    </source>
</evidence>
<evidence type="ECO:0000313" key="8">
    <source>
        <dbReference type="RefSeq" id="XP_013406505.1"/>
    </source>
</evidence>
<feature type="transmembrane region" description="Helical" evidence="6">
    <location>
        <begin position="233"/>
        <end position="251"/>
    </location>
</feature>
<keyword evidence="3 6" id="KW-0812">Transmembrane</keyword>
<accession>A0A1S3J7Y0</accession>
<evidence type="ECO:0000256" key="4">
    <source>
        <dbReference type="ARBA" id="ARBA00022989"/>
    </source>
</evidence>
<dbReference type="STRING" id="7574.A0A1S3J7Y0"/>
<feature type="transmembrane region" description="Helical" evidence="6">
    <location>
        <begin position="272"/>
        <end position="295"/>
    </location>
</feature>
<dbReference type="KEGG" id="lak:106170980"/>
<evidence type="ECO:0000256" key="3">
    <source>
        <dbReference type="ARBA" id="ARBA00022692"/>
    </source>
</evidence>
<dbReference type="GO" id="GO:0022857">
    <property type="term" value="F:transmembrane transporter activity"/>
    <property type="evidence" value="ECO:0007669"/>
    <property type="project" value="InterPro"/>
</dbReference>
<reference evidence="8" key="1">
    <citation type="submission" date="2025-08" db="UniProtKB">
        <authorList>
            <consortium name="RefSeq"/>
        </authorList>
    </citation>
    <scope>IDENTIFICATION</scope>
    <source>
        <tissue evidence="8">Gonads</tissue>
    </source>
</reference>
<feature type="transmembrane region" description="Helical" evidence="6">
    <location>
        <begin position="183"/>
        <end position="203"/>
    </location>
</feature>
<dbReference type="GeneID" id="106170980"/>
<dbReference type="PANTHER" id="PTHR11119">
    <property type="entry name" value="XANTHINE-URACIL / VITAMIN C PERMEASE FAMILY MEMBER"/>
    <property type="match status" value="1"/>
</dbReference>
<sequence>MEMHTIEKLQSDQTFVSSDDDAPVEYQLEEKFEDGRMGNSEEVSLLYPLDKCPPVAVTIILAIQQVVMCITGTMSLPLILSGLLCQEDNYELLAELQSTAIFVSGLVSVLQCTIGIRLPIIQGGSHSFVAPMIAMLSLERFRCPETPEATLMANTTLGNLSSARDAMSDVQWQDRLNVVQGSLMVASIVQIFLGCTGAIGFLLQYIGPLTIAPTITMIGLSLFSVVYKYSQAHWGMWALSCAIVFISGVYLRKIQVPFVWWSRKEKCHKVSCYLFVLLPVVFSIVITWLACWILTATGSLPDDPKAVQYKARTDAGLVGIRNAKWFFFPYPGQYGTPVINAGGVFGMIAGTLASVVESVGDYYAAAKLCQVPAPPAHAVNRGMLVEGLGSVLSGSLGMGHGTTSYSNNVGVIGITKVRF</sequence>
<dbReference type="RefSeq" id="XP_013406505.1">
    <property type="nucleotide sequence ID" value="XM_013551051.1"/>
</dbReference>
<dbReference type="InterPro" id="IPR006043">
    <property type="entry name" value="NCS2"/>
</dbReference>
<protein>
    <submittedName>
        <fullName evidence="8">Solute carrier family 23 member 1-like</fullName>
    </submittedName>
</protein>
<proteinExistence type="inferred from homology"/>
<keyword evidence="4 6" id="KW-1133">Transmembrane helix</keyword>